<proteinExistence type="inferred from homology"/>
<evidence type="ECO:0000256" key="5">
    <source>
        <dbReference type="ARBA" id="ARBA00023136"/>
    </source>
</evidence>
<protein>
    <submittedName>
        <fullName evidence="8">Sodium/nucleoside cotransporter,Sodium/glucose cotransporter 1,Sodium/glucose cotransporter 2,Solute carrier family 5 member 4,Sodium/myo-inositol cotransporter 2</fullName>
    </submittedName>
</protein>
<evidence type="ECO:0000256" key="1">
    <source>
        <dbReference type="ARBA" id="ARBA00004141"/>
    </source>
</evidence>
<evidence type="ECO:0000313" key="8">
    <source>
        <dbReference type="EMBL" id="CAG2192123.1"/>
    </source>
</evidence>
<dbReference type="Pfam" id="PF00474">
    <property type="entry name" value="SSF"/>
    <property type="match status" value="2"/>
</dbReference>
<keyword evidence="4 7" id="KW-1133">Transmembrane helix</keyword>
<feature type="transmembrane region" description="Helical" evidence="7">
    <location>
        <begin position="192"/>
        <end position="218"/>
    </location>
</feature>
<organism evidence="8 9">
    <name type="scientific">Mytilus edulis</name>
    <name type="common">Blue mussel</name>
    <dbReference type="NCBI Taxonomy" id="6550"/>
    <lineage>
        <taxon>Eukaryota</taxon>
        <taxon>Metazoa</taxon>
        <taxon>Spiralia</taxon>
        <taxon>Lophotrochozoa</taxon>
        <taxon>Mollusca</taxon>
        <taxon>Bivalvia</taxon>
        <taxon>Autobranchia</taxon>
        <taxon>Pteriomorphia</taxon>
        <taxon>Mytilida</taxon>
        <taxon>Mytiloidea</taxon>
        <taxon>Mytilidae</taxon>
        <taxon>Mytilinae</taxon>
        <taxon>Mytilus</taxon>
    </lineage>
</organism>
<dbReference type="GO" id="GO:0005412">
    <property type="term" value="F:D-glucose:sodium symporter activity"/>
    <property type="evidence" value="ECO:0007669"/>
    <property type="project" value="TreeGrafter"/>
</dbReference>
<dbReference type="Gene3D" id="1.20.1730.10">
    <property type="entry name" value="Sodium/glucose cotransporter"/>
    <property type="match status" value="2"/>
</dbReference>
<accession>A0A8S3QBK6</accession>
<reference evidence="8" key="1">
    <citation type="submission" date="2021-03" db="EMBL/GenBank/DDBJ databases">
        <authorList>
            <person name="Bekaert M."/>
        </authorList>
    </citation>
    <scope>NUCLEOTIDE SEQUENCE</scope>
</reference>
<gene>
    <name evidence="8" type="ORF">MEDL_7353</name>
</gene>
<evidence type="ECO:0000313" key="9">
    <source>
        <dbReference type="Proteomes" id="UP000683360"/>
    </source>
</evidence>
<feature type="transmembrane region" description="Helical" evidence="7">
    <location>
        <begin position="387"/>
        <end position="410"/>
    </location>
</feature>
<dbReference type="PANTHER" id="PTHR11819:SF195">
    <property type="entry name" value="SODIUM_GLUCOSE COTRANSPORTER 4"/>
    <property type="match status" value="1"/>
</dbReference>
<feature type="transmembrane region" description="Helical" evidence="7">
    <location>
        <begin position="239"/>
        <end position="261"/>
    </location>
</feature>
<comment type="subcellular location">
    <subcellularLocation>
        <location evidence="1">Membrane</location>
        <topology evidence="1">Multi-pass membrane protein</topology>
    </subcellularLocation>
</comment>
<dbReference type="PROSITE" id="PS50283">
    <property type="entry name" value="NA_SOLUT_SYMP_3"/>
    <property type="match status" value="1"/>
</dbReference>
<evidence type="ECO:0000256" key="6">
    <source>
        <dbReference type="RuleBase" id="RU362091"/>
    </source>
</evidence>
<sequence>MLDSCEGVKSMELFAISKFLCNGSCLKEVNARASSSDSLPDEKSVVSTGPSATTCGLRAVMYTDTLQTSIMTIGAIIVMGISFNHVGGYNAMKKKYMEALPSTRDLNTTCGLPRKDAFHIFLDAAGQENPWPGLVFQASVGCLWYWCCDQVYEVACVDPDVCMKVCDNPAGCSNIAYPKLVMELMPVGLRGFMIAAMMSAIMSSLTSIFNSASTVFTMDIWRRIRTKSTQKELLIVGRGAFWGLLIGHVVGGTRLILEFVYPAPACGEPETRPEILYKLHPMYFIPLLLVLTAAAIVVISMFTTKRTEAELVGVTWWTRYDPYTVNRKDKVGEDHITIKEEYDSGDQRQSGGLCSRFVVFLFGSNDSHLTQEIQVADRKTFLQEKRLWGIFLNLLAVFLIAIIAFLCGFYH</sequence>
<keyword evidence="3 7" id="KW-0812">Transmembrane</keyword>
<comment type="caution">
    <text evidence="8">The sequence shown here is derived from an EMBL/GenBank/DDBJ whole genome shotgun (WGS) entry which is preliminary data.</text>
</comment>
<keyword evidence="9" id="KW-1185">Reference proteome</keyword>
<dbReference type="Proteomes" id="UP000683360">
    <property type="component" value="Unassembled WGS sequence"/>
</dbReference>
<dbReference type="InterPro" id="IPR001734">
    <property type="entry name" value="Na/solute_symporter"/>
</dbReference>
<dbReference type="GO" id="GO:0005886">
    <property type="term" value="C:plasma membrane"/>
    <property type="evidence" value="ECO:0007669"/>
    <property type="project" value="TreeGrafter"/>
</dbReference>
<dbReference type="AlphaFoldDB" id="A0A8S3QBK6"/>
<feature type="transmembrane region" description="Helical" evidence="7">
    <location>
        <begin position="281"/>
        <end position="302"/>
    </location>
</feature>
<evidence type="ECO:0000256" key="7">
    <source>
        <dbReference type="SAM" id="Phobius"/>
    </source>
</evidence>
<dbReference type="EMBL" id="CAJPWZ010000380">
    <property type="protein sequence ID" value="CAG2192123.1"/>
    <property type="molecule type" value="Genomic_DNA"/>
</dbReference>
<evidence type="ECO:0000256" key="4">
    <source>
        <dbReference type="ARBA" id="ARBA00022989"/>
    </source>
</evidence>
<evidence type="ECO:0000256" key="3">
    <source>
        <dbReference type="ARBA" id="ARBA00022692"/>
    </source>
</evidence>
<dbReference type="InterPro" id="IPR038377">
    <property type="entry name" value="Na/Glc_symporter_sf"/>
</dbReference>
<name>A0A8S3QBK6_MYTED</name>
<feature type="transmembrane region" description="Helical" evidence="7">
    <location>
        <begin position="68"/>
        <end position="87"/>
    </location>
</feature>
<evidence type="ECO:0000256" key="2">
    <source>
        <dbReference type="ARBA" id="ARBA00006434"/>
    </source>
</evidence>
<dbReference type="PANTHER" id="PTHR11819">
    <property type="entry name" value="SOLUTE CARRIER FAMILY 5"/>
    <property type="match status" value="1"/>
</dbReference>
<comment type="similarity">
    <text evidence="2 6">Belongs to the sodium:solute symporter (SSF) (TC 2.A.21) family.</text>
</comment>
<keyword evidence="5 7" id="KW-0472">Membrane</keyword>
<dbReference type="OrthoDB" id="6132759at2759"/>